<dbReference type="InterPro" id="IPR037185">
    <property type="entry name" value="EmrE-like"/>
</dbReference>
<keyword evidence="2" id="KW-1133">Transmembrane helix</keyword>
<feature type="compositionally biased region" description="Acidic residues" evidence="1">
    <location>
        <begin position="302"/>
        <end position="322"/>
    </location>
</feature>
<dbReference type="PANTHER" id="PTHR40761">
    <property type="entry name" value="CONSERVED INTEGRAL MEMBRANE ALANINE VALINE AND LEUCINE RICH PROTEIN-RELATED"/>
    <property type="match status" value="1"/>
</dbReference>
<dbReference type="STRING" id="117157.SAMN04489717_2340"/>
<feature type="transmembrane region" description="Helical" evidence="2">
    <location>
        <begin position="191"/>
        <end position="213"/>
    </location>
</feature>
<proteinExistence type="predicted"/>
<feature type="region of interest" description="Disordered" evidence="1">
    <location>
        <begin position="282"/>
        <end position="322"/>
    </location>
</feature>
<dbReference type="AlphaFoldDB" id="A0A1H1RCM2"/>
<dbReference type="Proteomes" id="UP000198983">
    <property type="component" value="Chromosome I"/>
</dbReference>
<evidence type="ECO:0000256" key="1">
    <source>
        <dbReference type="SAM" id="MobiDB-lite"/>
    </source>
</evidence>
<dbReference type="PANTHER" id="PTHR40761:SF1">
    <property type="entry name" value="CONSERVED INTEGRAL MEMBRANE ALANINE VALINE AND LEUCINE RICH PROTEIN-RELATED"/>
    <property type="match status" value="1"/>
</dbReference>
<protein>
    <recommendedName>
        <fullName evidence="5">Magnesium transporter NIPA</fullName>
    </recommendedName>
</protein>
<evidence type="ECO:0000313" key="3">
    <source>
        <dbReference type="EMBL" id="SDS32669.1"/>
    </source>
</evidence>
<keyword evidence="4" id="KW-1185">Reference proteome</keyword>
<feature type="transmembrane region" description="Helical" evidence="2">
    <location>
        <begin position="132"/>
        <end position="152"/>
    </location>
</feature>
<keyword evidence="2" id="KW-0812">Transmembrane</keyword>
<name>A0A1H1RCM2_9ACTN</name>
<dbReference type="NCBIfam" id="NF038012">
    <property type="entry name" value="DMT_1"/>
    <property type="match status" value="1"/>
</dbReference>
<feature type="transmembrane region" description="Helical" evidence="2">
    <location>
        <begin position="254"/>
        <end position="271"/>
    </location>
</feature>
<feature type="transmembrane region" description="Helical" evidence="2">
    <location>
        <begin position="102"/>
        <end position="120"/>
    </location>
</feature>
<evidence type="ECO:0000256" key="2">
    <source>
        <dbReference type="SAM" id="Phobius"/>
    </source>
</evidence>
<reference evidence="3 4" key="1">
    <citation type="submission" date="2016-10" db="EMBL/GenBank/DDBJ databases">
        <authorList>
            <person name="de Groot N.N."/>
        </authorList>
    </citation>
    <scope>NUCLEOTIDE SEQUENCE [LARGE SCALE GENOMIC DNA]</scope>
    <source>
        <strain evidence="3 4">DSM 22024</strain>
    </source>
</reference>
<feature type="transmembrane region" description="Helical" evidence="2">
    <location>
        <begin position="225"/>
        <end position="245"/>
    </location>
</feature>
<evidence type="ECO:0000313" key="4">
    <source>
        <dbReference type="Proteomes" id="UP000198983"/>
    </source>
</evidence>
<organism evidence="3 4">
    <name type="scientific">Actinopolymorpha singaporensis</name>
    <dbReference type="NCBI Taxonomy" id="117157"/>
    <lineage>
        <taxon>Bacteria</taxon>
        <taxon>Bacillati</taxon>
        <taxon>Actinomycetota</taxon>
        <taxon>Actinomycetes</taxon>
        <taxon>Propionibacteriales</taxon>
        <taxon>Actinopolymorphaceae</taxon>
        <taxon>Actinopolymorpha</taxon>
    </lineage>
</organism>
<evidence type="ECO:0008006" key="5">
    <source>
        <dbReference type="Google" id="ProtNLM"/>
    </source>
</evidence>
<gene>
    <name evidence="3" type="ORF">SAMN04489717_2340</name>
</gene>
<feature type="transmembrane region" description="Helical" evidence="2">
    <location>
        <begin position="80"/>
        <end position="96"/>
    </location>
</feature>
<feature type="transmembrane region" description="Helical" evidence="2">
    <location>
        <begin position="48"/>
        <end position="68"/>
    </location>
</feature>
<accession>A0A1H1RCM2</accession>
<dbReference type="EMBL" id="LT629732">
    <property type="protein sequence ID" value="SDS32669.1"/>
    <property type="molecule type" value="Genomic_DNA"/>
</dbReference>
<dbReference type="SUPFAM" id="SSF103481">
    <property type="entry name" value="Multidrug resistance efflux transporter EmrE"/>
    <property type="match status" value="1"/>
</dbReference>
<feature type="transmembrane region" description="Helical" evidence="2">
    <location>
        <begin position="158"/>
        <end position="179"/>
    </location>
</feature>
<dbReference type="RefSeq" id="WP_172804936.1">
    <property type="nucleotide sequence ID" value="NZ_LT629732.1"/>
</dbReference>
<sequence>MVISAVLAAFAAASNAIASVLQRYEARTAPSREAFRLALLRDLAHRPLWWLGIAGIAAGAVFQGAALLTGPLALVQPIMMVELPFTLMLAALVFHHGRGRRAMSAVVGITAGVVVLLVSVDPSGGTTEVRVGRWLAALPGIALGLVALIGIGRAVRGMARAAALGMATAVMFALTAAFMKDATGRIPFGAAAFFTSWQLYATCAAGLVALFLLQNAYQAGTLVVAQPAVTVGDALVSLVLGVVLFEEDLRLDGWWLAVALLGLGLIILGAVELSRSPLVSGVVTPPDSAEVQRSSSPAPGEEPSDPADPEGSAEPDDPAAPP</sequence>
<keyword evidence="2" id="KW-0472">Membrane</keyword>